<evidence type="ECO:0000313" key="11">
    <source>
        <dbReference type="EMBL" id="HJB37713.1"/>
    </source>
</evidence>
<evidence type="ECO:0000256" key="3">
    <source>
        <dbReference type="ARBA" id="ARBA00009370"/>
    </source>
</evidence>
<keyword evidence="6 8" id="KW-0378">Hydrolase</keyword>
<protein>
    <recommendedName>
        <fullName evidence="4 8">Signal peptidase I</fullName>
        <ecNumber evidence="4 8">3.4.21.89</ecNumber>
    </recommendedName>
</protein>
<evidence type="ECO:0000256" key="6">
    <source>
        <dbReference type="ARBA" id="ARBA00022801"/>
    </source>
</evidence>
<dbReference type="GO" id="GO:0004252">
    <property type="term" value="F:serine-type endopeptidase activity"/>
    <property type="evidence" value="ECO:0007669"/>
    <property type="project" value="InterPro"/>
</dbReference>
<dbReference type="NCBIfam" id="TIGR02227">
    <property type="entry name" value="sigpep_I_bact"/>
    <property type="match status" value="1"/>
</dbReference>
<feature type="active site" evidence="7">
    <location>
        <position position="65"/>
    </location>
</feature>
<dbReference type="PANTHER" id="PTHR43390">
    <property type="entry name" value="SIGNAL PEPTIDASE I"/>
    <property type="match status" value="1"/>
</dbReference>
<dbReference type="GO" id="GO:0009003">
    <property type="term" value="F:signal peptidase activity"/>
    <property type="evidence" value="ECO:0007669"/>
    <property type="project" value="UniProtKB-EC"/>
</dbReference>
<evidence type="ECO:0000256" key="9">
    <source>
        <dbReference type="RuleBase" id="RU362042"/>
    </source>
</evidence>
<comment type="catalytic activity">
    <reaction evidence="1 8">
        <text>Cleavage of hydrophobic, N-terminal signal or leader sequences from secreted and periplasmic proteins.</text>
        <dbReference type="EC" id="3.4.21.89"/>
    </reaction>
</comment>
<gene>
    <name evidence="11" type="primary">lepB</name>
    <name evidence="11" type="ORF">H9942_06550</name>
</gene>
<dbReference type="Pfam" id="PF10502">
    <property type="entry name" value="Peptidase_S26"/>
    <property type="match status" value="1"/>
</dbReference>
<dbReference type="CDD" id="cd06462">
    <property type="entry name" value="Peptidase_S24_S26"/>
    <property type="match status" value="1"/>
</dbReference>
<evidence type="ECO:0000256" key="5">
    <source>
        <dbReference type="ARBA" id="ARBA00022670"/>
    </source>
</evidence>
<comment type="similarity">
    <text evidence="3 9">Belongs to the peptidase S26 family.</text>
</comment>
<evidence type="ECO:0000256" key="1">
    <source>
        <dbReference type="ARBA" id="ARBA00000677"/>
    </source>
</evidence>
<evidence type="ECO:0000256" key="2">
    <source>
        <dbReference type="ARBA" id="ARBA00004401"/>
    </source>
</evidence>
<evidence type="ECO:0000313" key="12">
    <source>
        <dbReference type="Proteomes" id="UP000824214"/>
    </source>
</evidence>
<evidence type="ECO:0000256" key="4">
    <source>
        <dbReference type="ARBA" id="ARBA00013208"/>
    </source>
</evidence>
<dbReference type="InterPro" id="IPR019533">
    <property type="entry name" value="Peptidase_S26"/>
</dbReference>
<dbReference type="PANTHER" id="PTHR43390:SF1">
    <property type="entry name" value="CHLOROPLAST PROCESSING PEPTIDASE"/>
    <property type="match status" value="1"/>
</dbReference>
<dbReference type="PROSITE" id="PS00761">
    <property type="entry name" value="SPASE_I_3"/>
    <property type="match status" value="1"/>
</dbReference>
<reference evidence="11" key="1">
    <citation type="journal article" date="2021" name="PeerJ">
        <title>Extensive microbial diversity within the chicken gut microbiome revealed by metagenomics and culture.</title>
        <authorList>
            <person name="Gilroy R."/>
            <person name="Ravi A."/>
            <person name="Getino M."/>
            <person name="Pursley I."/>
            <person name="Horton D.L."/>
            <person name="Alikhan N.F."/>
            <person name="Baker D."/>
            <person name="Gharbi K."/>
            <person name="Hall N."/>
            <person name="Watson M."/>
            <person name="Adriaenssens E.M."/>
            <person name="Foster-Nyarko E."/>
            <person name="Jarju S."/>
            <person name="Secka A."/>
            <person name="Antonio M."/>
            <person name="Oren A."/>
            <person name="Chaudhuri R.R."/>
            <person name="La Ragione R."/>
            <person name="Hildebrand F."/>
            <person name="Pallen M.J."/>
        </authorList>
    </citation>
    <scope>NUCLEOTIDE SEQUENCE</scope>
    <source>
        <strain evidence="11">ChiBcolR8-3208</strain>
    </source>
</reference>
<feature type="transmembrane region" description="Helical" evidence="8">
    <location>
        <begin position="33"/>
        <end position="56"/>
    </location>
</feature>
<dbReference type="PROSITE" id="PS00760">
    <property type="entry name" value="SPASE_I_2"/>
    <property type="match status" value="1"/>
</dbReference>
<keyword evidence="8" id="KW-1133">Transmembrane helix</keyword>
<evidence type="ECO:0000256" key="7">
    <source>
        <dbReference type="PIRSR" id="PIRSR600223-1"/>
    </source>
</evidence>
<dbReference type="EC" id="3.4.21.89" evidence="4 8"/>
<name>A0A9D2RYP5_9FIRM</name>
<feature type="domain" description="Peptidase S26" evidence="10">
    <location>
        <begin position="37"/>
        <end position="187"/>
    </location>
</feature>
<dbReference type="SUPFAM" id="SSF51306">
    <property type="entry name" value="LexA/Signal peptidase"/>
    <property type="match status" value="1"/>
</dbReference>
<comment type="caution">
    <text evidence="11">The sequence shown here is derived from an EMBL/GenBank/DDBJ whole genome shotgun (WGS) entry which is preliminary data.</text>
</comment>
<feature type="active site" evidence="7">
    <location>
        <position position="101"/>
    </location>
</feature>
<dbReference type="GO" id="GO:0005886">
    <property type="term" value="C:plasma membrane"/>
    <property type="evidence" value="ECO:0007669"/>
    <property type="project" value="UniProtKB-SubCell"/>
</dbReference>
<accession>A0A9D2RYP5</accession>
<dbReference type="InterPro" id="IPR036286">
    <property type="entry name" value="LexA/Signal_pep-like_sf"/>
</dbReference>
<dbReference type="GO" id="GO:0006465">
    <property type="term" value="P:signal peptide processing"/>
    <property type="evidence" value="ECO:0007669"/>
    <property type="project" value="InterPro"/>
</dbReference>
<keyword evidence="8" id="KW-0472">Membrane</keyword>
<dbReference type="InterPro" id="IPR019756">
    <property type="entry name" value="Pept_S26A_signal_pept_1_Ser-AS"/>
</dbReference>
<keyword evidence="5 8" id="KW-0645">Protease</keyword>
<dbReference type="PROSITE" id="PS00501">
    <property type="entry name" value="SPASE_I_1"/>
    <property type="match status" value="1"/>
</dbReference>
<dbReference type="EMBL" id="DWXZ01000136">
    <property type="protein sequence ID" value="HJB37713.1"/>
    <property type="molecule type" value="Genomic_DNA"/>
</dbReference>
<keyword evidence="8" id="KW-0812">Transmembrane</keyword>
<organism evidence="11 12">
    <name type="scientific">Candidatus Acutalibacter ornithocaccae</name>
    <dbReference type="NCBI Taxonomy" id="2838416"/>
    <lineage>
        <taxon>Bacteria</taxon>
        <taxon>Bacillati</taxon>
        <taxon>Bacillota</taxon>
        <taxon>Clostridia</taxon>
        <taxon>Eubacteriales</taxon>
        <taxon>Acutalibacteraceae</taxon>
        <taxon>Acutalibacter</taxon>
    </lineage>
</organism>
<dbReference type="PRINTS" id="PR00727">
    <property type="entry name" value="LEADERPTASE"/>
</dbReference>
<dbReference type="InterPro" id="IPR019758">
    <property type="entry name" value="Pept_S26A_signal_pept_1_CS"/>
</dbReference>
<dbReference type="AlphaFoldDB" id="A0A9D2RYP5"/>
<reference evidence="11" key="2">
    <citation type="submission" date="2021-04" db="EMBL/GenBank/DDBJ databases">
        <authorList>
            <person name="Gilroy R."/>
        </authorList>
    </citation>
    <scope>NUCLEOTIDE SEQUENCE</scope>
    <source>
        <strain evidence="11">ChiBcolR8-3208</strain>
    </source>
</reference>
<proteinExistence type="inferred from homology"/>
<dbReference type="Gene3D" id="2.10.109.10">
    <property type="entry name" value="Umud Fragment, subunit A"/>
    <property type="match status" value="1"/>
</dbReference>
<comment type="subcellular location">
    <subcellularLocation>
        <location evidence="2">Cell membrane</location>
        <topology evidence="2">Single-pass type II membrane protein</topology>
    </subcellularLocation>
    <subcellularLocation>
        <location evidence="9">Membrane</location>
        <topology evidence="9">Single-pass type II membrane protein</topology>
    </subcellularLocation>
</comment>
<dbReference type="InterPro" id="IPR000223">
    <property type="entry name" value="Pept_S26A_signal_pept_1"/>
</dbReference>
<dbReference type="Proteomes" id="UP000824214">
    <property type="component" value="Unassembled WGS sequence"/>
</dbReference>
<evidence type="ECO:0000259" key="10">
    <source>
        <dbReference type="Pfam" id="PF10502"/>
    </source>
</evidence>
<dbReference type="InterPro" id="IPR019757">
    <property type="entry name" value="Pept_S26A_signal_pept_1_Lys-AS"/>
</dbReference>
<sequence length="196" mass="21833">MAIKEKASPVLPTVQQLEAELKREKYRGRYWKMLRGTVAVLVVVAATAVLISNLLLPILRIYGSSMTPTLVNGNIVAAVRSGTYQRGDIIAFYYNNKILVKRVVGMPGEWVDMDESGNVTIDGEPLEEPYLTEKALGECDIELPYQVPEGRYFVMGDHRSVSSDSRSSQVGCVSEEQIVGKLLFRLWPLDEIGPIE</sequence>
<evidence type="ECO:0000256" key="8">
    <source>
        <dbReference type="RuleBase" id="RU003993"/>
    </source>
</evidence>